<sequence>MNAMLRAATAPCEDATADFAQSELFQSNGWRCELGVRPAGALFQPVAICRRGAAEAVHLPEDAAPYATAAEALRHARAQAMRYASHH</sequence>
<evidence type="ECO:0000313" key="1">
    <source>
        <dbReference type="EMBL" id="AGU53031.1"/>
    </source>
</evidence>
<reference evidence="1 2" key="1">
    <citation type="submission" date="2012-10" db="EMBL/GenBank/DDBJ databases">
        <title>Genome sequence of Variovorax paradoxus B4.</title>
        <authorList>
            <person name="Schuldes J."/>
            <person name="Brandt U."/>
            <person name="Hiessl S."/>
            <person name="Wuebbeler J.H."/>
            <person name="Thuermer A."/>
            <person name="Steinbuechel A."/>
            <person name="Daniel R."/>
        </authorList>
    </citation>
    <scope>NUCLEOTIDE SEQUENCE [LARGE SCALE GENOMIC DNA]</scope>
    <source>
        <strain evidence="1 2">B4</strain>
    </source>
</reference>
<protein>
    <submittedName>
        <fullName evidence="1">Uncharacterized protein</fullName>
    </submittedName>
</protein>
<gene>
    <name evidence="1" type="ORF">VAPA_2c04710</name>
</gene>
<organism evidence="1 2">
    <name type="scientific">Variovorax paradoxus B4</name>
    <dbReference type="NCBI Taxonomy" id="1246301"/>
    <lineage>
        <taxon>Bacteria</taxon>
        <taxon>Pseudomonadati</taxon>
        <taxon>Pseudomonadota</taxon>
        <taxon>Betaproteobacteria</taxon>
        <taxon>Burkholderiales</taxon>
        <taxon>Comamonadaceae</taxon>
        <taxon>Variovorax</taxon>
    </lineage>
</organism>
<dbReference type="HOGENOM" id="CLU_2482407_0_0_4"/>
<name>T1XKF0_VARPD</name>
<dbReference type="Proteomes" id="UP000016223">
    <property type="component" value="Chromosome 2"/>
</dbReference>
<evidence type="ECO:0000313" key="2">
    <source>
        <dbReference type="Proteomes" id="UP000016223"/>
    </source>
</evidence>
<proteinExistence type="predicted"/>
<accession>T1XKF0</accession>
<dbReference type="PATRIC" id="fig|1246301.3.peg.5995"/>
<dbReference type="AlphaFoldDB" id="T1XKF0"/>
<dbReference type="KEGG" id="vpd:VAPA_2c04710"/>
<dbReference type="EMBL" id="CP003912">
    <property type="protein sequence ID" value="AGU53031.1"/>
    <property type="molecule type" value="Genomic_DNA"/>
</dbReference>
<dbReference type="RefSeq" id="WP_021003860.1">
    <property type="nucleotide sequence ID" value="NC_022234.1"/>
</dbReference>
<dbReference type="OrthoDB" id="9997380at2"/>